<reference evidence="2 3" key="1">
    <citation type="submission" date="2024-01" db="EMBL/GenBank/DDBJ databases">
        <title>Complete genome of Cladobotryum mycophilum ATHUM6906.</title>
        <authorList>
            <person name="Christinaki A.C."/>
            <person name="Myridakis A.I."/>
            <person name="Kouvelis V.N."/>
        </authorList>
    </citation>
    <scope>NUCLEOTIDE SEQUENCE [LARGE SCALE GENOMIC DNA]</scope>
    <source>
        <strain evidence="2 3">ATHUM6906</strain>
    </source>
</reference>
<feature type="compositionally biased region" description="Polar residues" evidence="1">
    <location>
        <begin position="119"/>
        <end position="132"/>
    </location>
</feature>
<comment type="caution">
    <text evidence="2">The sequence shown here is derived from an EMBL/GenBank/DDBJ whole genome shotgun (WGS) entry which is preliminary data.</text>
</comment>
<organism evidence="2 3">
    <name type="scientific">Cladobotryum mycophilum</name>
    <dbReference type="NCBI Taxonomy" id="491253"/>
    <lineage>
        <taxon>Eukaryota</taxon>
        <taxon>Fungi</taxon>
        <taxon>Dikarya</taxon>
        <taxon>Ascomycota</taxon>
        <taxon>Pezizomycotina</taxon>
        <taxon>Sordariomycetes</taxon>
        <taxon>Hypocreomycetidae</taxon>
        <taxon>Hypocreales</taxon>
        <taxon>Hypocreaceae</taxon>
        <taxon>Cladobotryum</taxon>
    </lineage>
</organism>
<evidence type="ECO:0000256" key="1">
    <source>
        <dbReference type="SAM" id="MobiDB-lite"/>
    </source>
</evidence>
<sequence length="138" mass="13997">MGNICGKTEDPDPFSQPGRVLGSAPPPGPKTAPVPKKVGGPPRTLGGGAAVGGASNPGEARSKAAQAAEARAKAASQGGKLQAQLSAQKKQTRTNTLAEASGQEVRARDADEAAKDPQTLGNTRSPSLNSKPNEWHIL</sequence>
<name>A0ABR0SFC2_9HYPO</name>
<gene>
    <name evidence="2" type="ORF">PT974_09118</name>
</gene>
<evidence type="ECO:0000313" key="2">
    <source>
        <dbReference type="EMBL" id="KAK5990843.1"/>
    </source>
</evidence>
<evidence type="ECO:0000313" key="3">
    <source>
        <dbReference type="Proteomes" id="UP001338125"/>
    </source>
</evidence>
<feature type="compositionally biased region" description="Basic and acidic residues" evidence="1">
    <location>
        <begin position="105"/>
        <end position="115"/>
    </location>
</feature>
<feature type="region of interest" description="Disordered" evidence="1">
    <location>
        <begin position="1"/>
        <end position="138"/>
    </location>
</feature>
<accession>A0ABR0SFC2</accession>
<proteinExistence type="predicted"/>
<keyword evidence="3" id="KW-1185">Reference proteome</keyword>
<protein>
    <submittedName>
        <fullName evidence="2">Uncharacterized protein</fullName>
    </submittedName>
</protein>
<dbReference type="Proteomes" id="UP001338125">
    <property type="component" value="Unassembled WGS sequence"/>
</dbReference>
<feature type="compositionally biased region" description="Low complexity" evidence="1">
    <location>
        <begin position="33"/>
        <end position="42"/>
    </location>
</feature>
<feature type="compositionally biased region" description="Low complexity" evidence="1">
    <location>
        <begin position="63"/>
        <end position="89"/>
    </location>
</feature>
<dbReference type="EMBL" id="JAVFKD010000014">
    <property type="protein sequence ID" value="KAK5990843.1"/>
    <property type="molecule type" value="Genomic_DNA"/>
</dbReference>